<dbReference type="InterPro" id="IPR001915">
    <property type="entry name" value="Peptidase_M48"/>
</dbReference>
<feature type="transmembrane region" description="Helical" evidence="7">
    <location>
        <begin position="121"/>
        <end position="149"/>
    </location>
</feature>
<keyword evidence="10" id="KW-1185">Reference proteome</keyword>
<evidence type="ECO:0000256" key="7">
    <source>
        <dbReference type="SAM" id="Phobius"/>
    </source>
</evidence>
<keyword evidence="7" id="KW-0472">Membrane</keyword>
<dbReference type="Gene3D" id="3.30.2010.10">
    <property type="entry name" value="Metalloproteases ('zincins'), catalytic domain"/>
    <property type="match status" value="1"/>
</dbReference>
<dbReference type="CDD" id="cd07332">
    <property type="entry name" value="M48C_Oma1_like"/>
    <property type="match status" value="1"/>
</dbReference>
<evidence type="ECO:0000256" key="4">
    <source>
        <dbReference type="ARBA" id="ARBA00022833"/>
    </source>
</evidence>
<accession>A0ABX4N8A6</accession>
<evidence type="ECO:0000256" key="5">
    <source>
        <dbReference type="ARBA" id="ARBA00023049"/>
    </source>
</evidence>
<keyword evidence="5 6" id="KW-0482">Metalloprotease</keyword>
<evidence type="ECO:0000313" key="9">
    <source>
        <dbReference type="EMBL" id="PJZ29544.1"/>
    </source>
</evidence>
<name>A0ABX4N8A6_9LEPT</name>
<keyword evidence="4 6" id="KW-0862">Zinc</keyword>
<reference evidence="9 10" key="1">
    <citation type="submission" date="2017-07" db="EMBL/GenBank/DDBJ databases">
        <title>Leptospira spp. isolated from tropical soils.</title>
        <authorList>
            <person name="Thibeaux R."/>
            <person name="Iraola G."/>
            <person name="Ferres I."/>
            <person name="Bierque E."/>
            <person name="Girault D."/>
            <person name="Soupe-Gilbert M.-E."/>
            <person name="Picardeau M."/>
            <person name="Goarant C."/>
        </authorList>
    </citation>
    <scope>NUCLEOTIDE SEQUENCE [LARGE SCALE GENOMIC DNA]</scope>
    <source>
        <strain evidence="9 10">JW2-C-B1</strain>
    </source>
</reference>
<feature type="domain" description="Peptidase M48" evidence="8">
    <location>
        <begin position="183"/>
        <end position="384"/>
    </location>
</feature>
<comment type="similarity">
    <text evidence="6">Belongs to the peptidase M48 family.</text>
</comment>
<dbReference type="PANTHER" id="PTHR22726">
    <property type="entry name" value="METALLOENDOPEPTIDASE OMA1"/>
    <property type="match status" value="1"/>
</dbReference>
<evidence type="ECO:0000259" key="8">
    <source>
        <dbReference type="Pfam" id="PF01435"/>
    </source>
</evidence>
<dbReference type="InterPro" id="IPR051156">
    <property type="entry name" value="Mito/Outer_Membr_Metalloprot"/>
</dbReference>
<dbReference type="PANTHER" id="PTHR22726:SF1">
    <property type="entry name" value="METALLOENDOPEPTIDASE OMA1, MITOCHONDRIAL"/>
    <property type="match status" value="1"/>
</dbReference>
<evidence type="ECO:0000256" key="1">
    <source>
        <dbReference type="ARBA" id="ARBA00022670"/>
    </source>
</evidence>
<gene>
    <name evidence="9" type="ORF">CH378_12105</name>
</gene>
<keyword evidence="3 6" id="KW-0378">Hydrolase</keyword>
<dbReference type="Pfam" id="PF01435">
    <property type="entry name" value="Peptidase_M48"/>
    <property type="match status" value="1"/>
</dbReference>
<protein>
    <recommendedName>
        <fullName evidence="8">Peptidase M48 domain-containing protein</fullName>
    </recommendedName>
</protein>
<keyword evidence="7" id="KW-1133">Transmembrane helix</keyword>
<keyword evidence="2" id="KW-0479">Metal-binding</keyword>
<organism evidence="9 10">
    <name type="scientific">Leptospira kmetyi</name>
    <dbReference type="NCBI Taxonomy" id="408139"/>
    <lineage>
        <taxon>Bacteria</taxon>
        <taxon>Pseudomonadati</taxon>
        <taxon>Spirochaetota</taxon>
        <taxon>Spirochaetia</taxon>
        <taxon>Leptospirales</taxon>
        <taxon>Leptospiraceae</taxon>
        <taxon>Leptospira</taxon>
    </lineage>
</organism>
<evidence type="ECO:0000256" key="2">
    <source>
        <dbReference type="ARBA" id="ARBA00022723"/>
    </source>
</evidence>
<keyword evidence="1 6" id="KW-0645">Protease</keyword>
<evidence type="ECO:0000256" key="6">
    <source>
        <dbReference type="RuleBase" id="RU003983"/>
    </source>
</evidence>
<comment type="cofactor">
    <cofactor evidence="6">
        <name>Zn(2+)</name>
        <dbReference type="ChEBI" id="CHEBI:29105"/>
    </cofactor>
    <text evidence="6">Binds 1 zinc ion per subunit.</text>
</comment>
<evidence type="ECO:0000256" key="3">
    <source>
        <dbReference type="ARBA" id="ARBA00022801"/>
    </source>
</evidence>
<proteinExistence type="inferred from homology"/>
<comment type="caution">
    <text evidence="9">The sequence shown here is derived from an EMBL/GenBank/DDBJ whole genome shotgun (WGS) entry which is preliminary data.</text>
</comment>
<evidence type="ECO:0000313" key="10">
    <source>
        <dbReference type="Proteomes" id="UP000231919"/>
    </source>
</evidence>
<dbReference type="EMBL" id="NPDP01000020">
    <property type="protein sequence ID" value="PJZ29544.1"/>
    <property type="molecule type" value="Genomic_DNA"/>
</dbReference>
<sequence length="408" mass="46647">MRTRWRTDCRKPEKRSVPCSETKVPDLYYDGKSAKPVSGNLVPNETGFSFVAETNSEENNTFHFSYTQIRSLEKLGNEYRLELADHHELGNDLIFTFFSKEKADLLQKYRKRKLGTDLKGLLSRFLLLPAFQQILIAGILAFGIGFLILNKLDQIYVLVPESADKALGEMISKRFETNYPECKNPKLRESVNKIRNTIVSPKTRDKFSIKILRTSDINAFALPGGRIYVFSGLIEESESPEEIAAILAHEISHVESRHGIRQMIRLLGISLVIKLSIGIGFDDIGTLETITEIVNTLTVLRYSREFEEEADEQAFEILKKSGVGLGGFIDFFEREESKVSKNSSQTKIDKSTRKDEKEWNAEKILDWLSTHPDNQSRIRKAKEYAKRLPGKQRGIRIDSWKSIRESCS</sequence>
<keyword evidence="7" id="KW-0812">Transmembrane</keyword>
<dbReference type="Proteomes" id="UP000231919">
    <property type="component" value="Unassembled WGS sequence"/>
</dbReference>